<dbReference type="EMBL" id="FODF01000003">
    <property type="protein sequence ID" value="SEN41381.1"/>
    <property type="molecule type" value="Genomic_DNA"/>
</dbReference>
<accession>A0A1H8GB54</accession>
<proteinExistence type="predicted"/>
<keyword evidence="1" id="KW-0472">Membrane</keyword>
<protein>
    <submittedName>
        <fullName evidence="2">Uncharacterized protein</fullName>
    </submittedName>
</protein>
<evidence type="ECO:0000313" key="2">
    <source>
        <dbReference type="EMBL" id="SEN41381.1"/>
    </source>
</evidence>
<dbReference type="RefSeq" id="WP_278308730.1">
    <property type="nucleotide sequence ID" value="NZ_FODF01000003.1"/>
</dbReference>
<evidence type="ECO:0000313" key="3">
    <source>
        <dbReference type="Proteomes" id="UP000199512"/>
    </source>
</evidence>
<sequence>MDEKKKYIYMSILIAVAIILCVLVFTFLPFKELPFIYNEF</sequence>
<keyword evidence="1" id="KW-0812">Transmembrane</keyword>
<feature type="transmembrane region" description="Helical" evidence="1">
    <location>
        <begin position="7"/>
        <end position="30"/>
    </location>
</feature>
<keyword evidence="1" id="KW-1133">Transmembrane helix</keyword>
<name>A0A1H8GB54_9FIRM</name>
<keyword evidence="3" id="KW-1185">Reference proteome</keyword>
<reference evidence="2 3" key="1">
    <citation type="submission" date="2016-10" db="EMBL/GenBank/DDBJ databases">
        <authorList>
            <person name="de Groot N.N."/>
        </authorList>
    </citation>
    <scope>NUCLEOTIDE SEQUENCE [LARGE SCALE GENOMIC DNA]</scope>
    <source>
        <strain evidence="2 3">Calf135</strain>
    </source>
</reference>
<gene>
    <name evidence="2" type="ORF">SAMN05216454_103145</name>
</gene>
<evidence type="ECO:0000256" key="1">
    <source>
        <dbReference type="SAM" id="Phobius"/>
    </source>
</evidence>
<dbReference type="Proteomes" id="UP000199512">
    <property type="component" value="Unassembled WGS sequence"/>
</dbReference>
<organism evidence="2 3">
    <name type="scientific">Peptostreptococcus russellii</name>
    <dbReference type="NCBI Taxonomy" id="215200"/>
    <lineage>
        <taxon>Bacteria</taxon>
        <taxon>Bacillati</taxon>
        <taxon>Bacillota</taxon>
        <taxon>Clostridia</taxon>
        <taxon>Peptostreptococcales</taxon>
        <taxon>Peptostreptococcaceae</taxon>
        <taxon>Peptostreptococcus</taxon>
    </lineage>
</organism>
<dbReference type="AlphaFoldDB" id="A0A1H8GB54"/>